<proteinExistence type="predicted"/>
<accession>A0ACB8RZ83</accession>
<organism evidence="1 2">
    <name type="scientific">Auriscalpium vulgare</name>
    <dbReference type="NCBI Taxonomy" id="40419"/>
    <lineage>
        <taxon>Eukaryota</taxon>
        <taxon>Fungi</taxon>
        <taxon>Dikarya</taxon>
        <taxon>Basidiomycota</taxon>
        <taxon>Agaricomycotina</taxon>
        <taxon>Agaricomycetes</taxon>
        <taxon>Russulales</taxon>
        <taxon>Auriscalpiaceae</taxon>
        <taxon>Auriscalpium</taxon>
    </lineage>
</organism>
<evidence type="ECO:0000313" key="1">
    <source>
        <dbReference type="EMBL" id="KAI0049202.1"/>
    </source>
</evidence>
<keyword evidence="2" id="KW-1185">Reference proteome</keyword>
<gene>
    <name evidence="1" type="ORF">FA95DRAFT_1557145</name>
</gene>
<dbReference type="Proteomes" id="UP000814033">
    <property type="component" value="Unassembled WGS sequence"/>
</dbReference>
<reference evidence="1" key="1">
    <citation type="submission" date="2021-02" db="EMBL/GenBank/DDBJ databases">
        <authorList>
            <consortium name="DOE Joint Genome Institute"/>
            <person name="Ahrendt S."/>
            <person name="Looney B.P."/>
            <person name="Miyauchi S."/>
            <person name="Morin E."/>
            <person name="Drula E."/>
            <person name="Courty P.E."/>
            <person name="Chicoki N."/>
            <person name="Fauchery L."/>
            <person name="Kohler A."/>
            <person name="Kuo A."/>
            <person name="Labutti K."/>
            <person name="Pangilinan J."/>
            <person name="Lipzen A."/>
            <person name="Riley R."/>
            <person name="Andreopoulos W."/>
            <person name="He G."/>
            <person name="Johnson J."/>
            <person name="Barry K.W."/>
            <person name="Grigoriev I.V."/>
            <person name="Nagy L."/>
            <person name="Hibbett D."/>
            <person name="Henrissat B."/>
            <person name="Matheny P.B."/>
            <person name="Labbe J."/>
            <person name="Martin F."/>
        </authorList>
    </citation>
    <scope>NUCLEOTIDE SEQUENCE</scope>
    <source>
        <strain evidence="1">FP105234-sp</strain>
    </source>
</reference>
<name>A0ACB8RZ83_9AGAM</name>
<comment type="caution">
    <text evidence="1">The sequence shown here is derived from an EMBL/GenBank/DDBJ whole genome shotgun (WGS) entry which is preliminary data.</text>
</comment>
<evidence type="ECO:0000313" key="2">
    <source>
        <dbReference type="Proteomes" id="UP000814033"/>
    </source>
</evidence>
<dbReference type="EMBL" id="MU275876">
    <property type="protein sequence ID" value="KAI0049202.1"/>
    <property type="molecule type" value="Genomic_DNA"/>
</dbReference>
<protein>
    <submittedName>
        <fullName evidence="1">Uncharacterized protein</fullName>
    </submittedName>
</protein>
<sequence length="388" mass="42916">MADVTLPNPLEALENLIIHGFNSFFDVRYSALSAAMLGFWEYAITFDQEVELVWKSPWTKGKILFLAIRYYSIAAAIDAHLFEGKFWVIWQGGLNGLIVNVAIAQGILVMRVRALYNNSRTINIILYGSLLLTMGATASIMGYAIGTAPIAVLEFPPYVTCTIGTVPMYLSTYFIPIFMLETLLAGLAVYKWLKDVGMRVTSPWQGFGPKLLYVLVRDSVLYFFAMSALYTFNIILWRTNPDLFEVPVVFIFAAASLLGQRLILNMRARTIRGTALDSVGGSLGGSAVRNVVLNSSGSTEVVTFLPVQSQGLVEVMEETEKRAVSAPTRVAFSPVPNQGLVEEMEDTREGAFPTHYQTRHRSIRRLPPTPSYSPWHSDVEAGTSPSSA</sequence>
<reference evidence="1" key="2">
    <citation type="journal article" date="2022" name="New Phytol.">
        <title>Evolutionary transition to the ectomycorrhizal habit in the genomes of a hyperdiverse lineage of mushroom-forming fungi.</title>
        <authorList>
            <person name="Looney B."/>
            <person name="Miyauchi S."/>
            <person name="Morin E."/>
            <person name="Drula E."/>
            <person name="Courty P.E."/>
            <person name="Kohler A."/>
            <person name="Kuo A."/>
            <person name="LaButti K."/>
            <person name="Pangilinan J."/>
            <person name="Lipzen A."/>
            <person name="Riley R."/>
            <person name="Andreopoulos W."/>
            <person name="He G."/>
            <person name="Johnson J."/>
            <person name="Nolan M."/>
            <person name="Tritt A."/>
            <person name="Barry K.W."/>
            <person name="Grigoriev I.V."/>
            <person name="Nagy L.G."/>
            <person name="Hibbett D."/>
            <person name="Henrissat B."/>
            <person name="Matheny P.B."/>
            <person name="Labbe J."/>
            <person name="Martin F.M."/>
        </authorList>
    </citation>
    <scope>NUCLEOTIDE SEQUENCE</scope>
    <source>
        <strain evidence="1">FP105234-sp</strain>
    </source>
</reference>